<dbReference type="InParanoid" id="A0A098D348"/>
<accession>A0A098D348</accession>
<dbReference type="AlphaFoldDB" id="A0A098D348"/>
<dbReference type="Proteomes" id="UP000070720">
    <property type="component" value="Chromosome 1"/>
</dbReference>
<protein>
    <submittedName>
        <fullName evidence="1">Chromosome 1, complete genome</fullName>
    </submittedName>
</protein>
<reference evidence="2" key="4">
    <citation type="submission" date="2017-01" db="UniProtKB">
        <authorList>
            <consortium name="EnsemblFungi"/>
        </authorList>
    </citation>
    <scope>IDENTIFICATION</scope>
    <source>
        <strain evidence="2">PH-1 / ATCC MYA-4620 / FGSC 9075 / NRRL 31084</strain>
    </source>
</reference>
<reference evidence="1 3" key="3">
    <citation type="journal article" date="2015" name="BMC Genomics">
        <title>The completed genome sequence of the pathogenic ascomycete fungus Fusarium graminearum.</title>
        <authorList>
            <person name="King R."/>
            <person name="Urban M."/>
            <person name="Hammond-Kosack M.C."/>
            <person name="Hassani-Pak K."/>
            <person name="Hammond-Kosack K.E."/>
        </authorList>
    </citation>
    <scope>NUCLEOTIDE SEQUENCE [LARGE SCALE GENOMIC DNA]</scope>
    <source>
        <strain evidence="3">ATCC MYA-4620 / CBS 123657 / FGSC 9075 / NRRL 31084 / PH-1</strain>
        <strain evidence="1">PH-1</strain>
    </source>
</reference>
<organism evidence="1 3">
    <name type="scientific">Gibberella zeae (strain ATCC MYA-4620 / CBS 123657 / FGSC 9075 / NRRL 31084 / PH-1)</name>
    <name type="common">Wheat head blight fungus</name>
    <name type="synonym">Fusarium graminearum</name>
    <dbReference type="NCBI Taxonomy" id="229533"/>
    <lineage>
        <taxon>Eukaryota</taxon>
        <taxon>Fungi</taxon>
        <taxon>Dikarya</taxon>
        <taxon>Ascomycota</taxon>
        <taxon>Pezizomycotina</taxon>
        <taxon>Sordariomycetes</taxon>
        <taxon>Hypocreomycetidae</taxon>
        <taxon>Hypocreales</taxon>
        <taxon>Nectriaceae</taxon>
        <taxon>Fusarium</taxon>
    </lineage>
</organism>
<dbReference type="VEuPathDB" id="FungiDB:FGRAMPH1_01G03193"/>
<dbReference type="EnsemblFungi" id="CEF73399">
    <property type="protein sequence ID" value="CEF73399"/>
    <property type="gene ID" value="FGRRES_15121"/>
</dbReference>
<evidence type="ECO:0000313" key="1">
    <source>
        <dbReference type="EMBL" id="CEF73399.1"/>
    </source>
</evidence>
<keyword evidence="3" id="KW-1185">Reference proteome</keyword>
<accession>A0A0E0RQ74</accession>
<dbReference type="EMBL" id="HG970332">
    <property type="protein sequence ID" value="CEF73399.1"/>
    <property type="molecule type" value="Genomic_DNA"/>
</dbReference>
<gene>
    <name evidence="1" type="ORF">FGRAMPH1_01T03193</name>
</gene>
<name>A0A098D348_GIBZE</name>
<reference evidence="2 3" key="1">
    <citation type="journal article" date="2007" name="Science">
        <title>The Fusarium graminearum genome reveals a link between localized polymorphism and pathogen specialization.</title>
        <authorList>
            <person name="Cuomo C.A."/>
            <person name="Gueldener U."/>
            <person name="Xu J.-R."/>
            <person name="Trail F."/>
            <person name="Turgeon B.G."/>
            <person name="Di Pietro A."/>
            <person name="Walton J.D."/>
            <person name="Ma L.-J."/>
            <person name="Baker S.E."/>
            <person name="Rep M."/>
            <person name="Adam G."/>
            <person name="Antoniw J."/>
            <person name="Baldwin T."/>
            <person name="Calvo S.E."/>
            <person name="Chang Y.-L."/>
            <person name="DeCaprio D."/>
            <person name="Gale L.R."/>
            <person name="Gnerre S."/>
            <person name="Goswami R.S."/>
            <person name="Hammond-Kosack K."/>
            <person name="Harris L.J."/>
            <person name="Hilburn K."/>
            <person name="Kennell J.C."/>
            <person name="Kroken S."/>
            <person name="Magnuson J.K."/>
            <person name="Mannhaupt G."/>
            <person name="Mauceli E.W."/>
            <person name="Mewes H.-W."/>
            <person name="Mitterbauer R."/>
            <person name="Muehlbauer G."/>
            <person name="Muensterkoetter M."/>
            <person name="Nelson D."/>
            <person name="O'Donnell K."/>
            <person name="Ouellet T."/>
            <person name="Qi W."/>
            <person name="Quesneville H."/>
            <person name="Roncero M.I.G."/>
            <person name="Seong K.-Y."/>
            <person name="Tetko I.V."/>
            <person name="Urban M."/>
            <person name="Waalwijk C."/>
            <person name="Ward T.J."/>
            <person name="Yao J."/>
            <person name="Birren B.W."/>
            <person name="Kistler H.C."/>
        </authorList>
    </citation>
    <scope>NUCLEOTIDE SEQUENCE [LARGE SCALE GENOMIC DNA]</scope>
    <source>
        <strain evidence="3">ATCC MYA-4620 / CBS 123657 / FGSC 9075 / NRRL 31084 / PH-1</strain>
        <strain evidence="2">PH-1 / ATCC MYA-4620 / FGSC 9075 / NRRL 31084</strain>
    </source>
</reference>
<sequence>MPTPYLALISQCTPVGIRTKYLTQVLVVRSSLKGTTPVAKPCHDLRSFVPVQKLRTFPANHNSPVRINLKFAVTHSTFAYVND</sequence>
<proteinExistence type="predicted"/>
<reference evidence="2 3" key="2">
    <citation type="journal article" date="2010" name="Nature">
        <title>Comparative genomics reveals mobile pathogenicity chromosomes in Fusarium.</title>
        <authorList>
            <person name="Ma L.J."/>
            <person name="van der Does H.C."/>
            <person name="Borkovich K.A."/>
            <person name="Coleman J.J."/>
            <person name="Daboussi M.J."/>
            <person name="Di Pietro A."/>
            <person name="Dufresne M."/>
            <person name="Freitag M."/>
            <person name="Grabherr M."/>
            <person name="Henrissat B."/>
            <person name="Houterman P.M."/>
            <person name="Kang S."/>
            <person name="Shim W.B."/>
            <person name="Woloshuk C."/>
            <person name="Xie X."/>
            <person name="Xu J.R."/>
            <person name="Antoniw J."/>
            <person name="Baker S.E."/>
            <person name="Bluhm B.H."/>
            <person name="Breakspear A."/>
            <person name="Brown D.W."/>
            <person name="Butchko R.A."/>
            <person name="Chapman S."/>
            <person name="Coulson R."/>
            <person name="Coutinho P.M."/>
            <person name="Danchin E.G."/>
            <person name="Diener A."/>
            <person name="Gale L.R."/>
            <person name="Gardiner D.M."/>
            <person name="Goff S."/>
            <person name="Hammond-Kosack K.E."/>
            <person name="Hilburn K."/>
            <person name="Hua-Van A."/>
            <person name="Jonkers W."/>
            <person name="Kazan K."/>
            <person name="Kodira C.D."/>
            <person name="Koehrsen M."/>
            <person name="Kumar L."/>
            <person name="Lee Y.H."/>
            <person name="Li L."/>
            <person name="Manners J.M."/>
            <person name="Miranda-Saavedra D."/>
            <person name="Mukherjee M."/>
            <person name="Park G."/>
            <person name="Park J."/>
            <person name="Park S.Y."/>
            <person name="Proctor R.H."/>
            <person name="Regev A."/>
            <person name="Ruiz-Roldan M.C."/>
            <person name="Sain D."/>
            <person name="Sakthikumar S."/>
            <person name="Sykes S."/>
            <person name="Schwartz D.C."/>
            <person name="Turgeon B.G."/>
            <person name="Wapinski I."/>
            <person name="Yoder O."/>
            <person name="Young S."/>
            <person name="Zeng Q."/>
            <person name="Zhou S."/>
            <person name="Galagan J."/>
            <person name="Cuomo C.A."/>
            <person name="Kistler H.C."/>
            <person name="Rep M."/>
        </authorList>
    </citation>
    <scope>GENOME REANNOTATION</scope>
    <source>
        <strain evidence="3">ATCC MYA-4620 / CBS 123657 / FGSC 9075 / NRRL 31084 / PH-1</strain>
        <strain evidence="2">PH-1 / ATCC MYA-4620 / FGSC 9075 / NRRL 31084</strain>
    </source>
</reference>
<evidence type="ECO:0000313" key="3">
    <source>
        <dbReference type="Proteomes" id="UP000070720"/>
    </source>
</evidence>
<evidence type="ECO:0000313" key="2">
    <source>
        <dbReference type="EnsemblFungi" id="CEF73399"/>
    </source>
</evidence>